<dbReference type="Pfam" id="PF13292">
    <property type="entry name" value="DXP_synthase_N"/>
    <property type="match status" value="1"/>
</dbReference>
<dbReference type="NCBIfam" id="NF003933">
    <property type="entry name" value="PRK05444.2-2"/>
    <property type="match status" value="1"/>
</dbReference>
<dbReference type="InterPro" id="IPR033248">
    <property type="entry name" value="Transketolase_C"/>
</dbReference>
<evidence type="ECO:0000259" key="11">
    <source>
        <dbReference type="SMART" id="SM00861"/>
    </source>
</evidence>
<dbReference type="GO" id="GO:0000287">
    <property type="term" value="F:magnesium ion binding"/>
    <property type="evidence" value="ECO:0007669"/>
    <property type="project" value="UniProtKB-UniRule"/>
</dbReference>
<dbReference type="GO" id="GO:0009228">
    <property type="term" value="P:thiamine biosynthetic process"/>
    <property type="evidence" value="ECO:0007669"/>
    <property type="project" value="UniProtKB-UniRule"/>
</dbReference>
<comment type="function">
    <text evidence="10">Catalyzes the acyloin condensation reaction between C atoms 2 and 3 of pyruvate and glyceraldehyde 3-phosphate to yield 1-deoxy-D-xylulose-5-phosphate (DXP).</text>
</comment>
<reference evidence="12 13" key="1">
    <citation type="submission" date="2018-02" db="EMBL/GenBank/DDBJ databases">
        <title>Complete genome sequencing of Faecalibacterium prausnitzii strains isolated from the human gut.</title>
        <authorList>
            <person name="Fitzgerald B.C."/>
            <person name="Shkoporov A.N."/>
            <person name="Ross P.R."/>
            <person name="Hill C."/>
        </authorList>
    </citation>
    <scope>NUCLEOTIDE SEQUENCE [LARGE SCALE GENOMIC DNA]</scope>
    <source>
        <strain evidence="12 13">APC942/8-14-2</strain>
    </source>
</reference>
<dbReference type="SUPFAM" id="SSF52922">
    <property type="entry name" value="TK C-terminal domain-like"/>
    <property type="match status" value="1"/>
</dbReference>
<evidence type="ECO:0000256" key="6">
    <source>
        <dbReference type="ARBA" id="ARBA00022842"/>
    </source>
</evidence>
<dbReference type="PROSITE" id="PS00802">
    <property type="entry name" value="TRANSKETOLASE_2"/>
    <property type="match status" value="1"/>
</dbReference>
<feature type="domain" description="Transketolase-like pyrimidine-binding" evidence="11">
    <location>
        <begin position="317"/>
        <end position="481"/>
    </location>
</feature>
<feature type="binding site" evidence="10">
    <location>
        <begin position="148"/>
        <end position="149"/>
    </location>
    <ligand>
        <name>thiamine diphosphate</name>
        <dbReference type="ChEBI" id="CHEBI:58937"/>
    </ligand>
</feature>
<feature type="binding site" evidence="10">
    <location>
        <position position="175"/>
    </location>
    <ligand>
        <name>thiamine diphosphate</name>
        <dbReference type="ChEBI" id="CHEBI:58937"/>
    </ligand>
</feature>
<dbReference type="InterPro" id="IPR009014">
    <property type="entry name" value="Transketo_C/PFOR_II"/>
</dbReference>
<accession>A0A329TTV9</accession>
<dbReference type="GO" id="GO:0019288">
    <property type="term" value="P:isopentenyl diphosphate biosynthetic process, methylerythritol 4-phosphate pathway"/>
    <property type="evidence" value="ECO:0007669"/>
    <property type="project" value="TreeGrafter"/>
</dbReference>
<keyword evidence="9 10" id="KW-0414">Isoprene biosynthesis</keyword>
<dbReference type="NCBIfam" id="TIGR00204">
    <property type="entry name" value="dxs"/>
    <property type="match status" value="1"/>
</dbReference>
<comment type="catalytic activity">
    <reaction evidence="10">
        <text>D-glyceraldehyde 3-phosphate + pyruvate + H(+) = 1-deoxy-D-xylulose 5-phosphate + CO2</text>
        <dbReference type="Rhea" id="RHEA:12605"/>
        <dbReference type="ChEBI" id="CHEBI:15361"/>
        <dbReference type="ChEBI" id="CHEBI:15378"/>
        <dbReference type="ChEBI" id="CHEBI:16526"/>
        <dbReference type="ChEBI" id="CHEBI:57792"/>
        <dbReference type="ChEBI" id="CHEBI:59776"/>
        <dbReference type="EC" id="2.2.1.7"/>
    </reaction>
</comment>
<dbReference type="UniPathway" id="UPA00064">
    <property type="reaction ID" value="UER00091"/>
</dbReference>
<comment type="subunit">
    <text evidence="3 10">Homodimer.</text>
</comment>
<evidence type="ECO:0000256" key="2">
    <source>
        <dbReference type="ARBA" id="ARBA00011081"/>
    </source>
</evidence>
<dbReference type="EC" id="2.2.1.7" evidence="10"/>
<dbReference type="Pfam" id="PF02780">
    <property type="entry name" value="Transketolase_C"/>
    <property type="match status" value="1"/>
</dbReference>
<dbReference type="GO" id="GO:0005829">
    <property type="term" value="C:cytosol"/>
    <property type="evidence" value="ECO:0007669"/>
    <property type="project" value="TreeGrafter"/>
</dbReference>
<sequence>MNFPLLEKISQPSDLKKLSSGQVNQLCEEIRAFLLDHVSKTGGHLASNLGAVELTVALHRVLETPKDEIVFDVGHQCYTHKLLTGRREGFAKLRQLDGISGFPNPKESVHDAFVAGHGNTSLSLAIGMAWARKLRGEPGHVVAVIGDGSFTGGMVYEGMNNIGGLDNLLVVLNDNKMSISKNVGALARYFSHLRTTSRYIDAKENVRTFLDGVPVVGPPLKSAIQGGKSMVRRAMYHSTMFEDMGFHYFGPIDGHNEAELERALRAICSQPGPHFLHVVTKKGKGYAPAEANPGNFHGVSTFDLVHSIPDPEVAPKESFSTVFGNLLNKQGSENEKICAITAAMKYGTGLQFFYHTHPKRFFDVGMAEQHAVTFAAGLASQGMLPVVCIYSTFLQRSYDQIIHDVNLLKENVVFAIDRAGFVPADGETHQGIYDPAFLSQVGMPIYSPSNYAELKYWLPILLSNEMQGPRAIRYPRGGESKALAQYGCSGKEYDHLYTAPGAKIVLVSYADEVEDVLNAAKLLGAENIPCDVYKLVKIFPFTEDLIREIMRYDVVLMAEECVACGGIGEHLEMALQHAGWNGRYIHTAVEQLCLPHATVPQIKQVTGLDAEHLAQAVRETVQAPEAKGEAKV</sequence>
<comment type="pathway">
    <text evidence="1 10">Metabolic intermediate biosynthesis; 1-deoxy-D-xylulose 5-phosphate biosynthesis; 1-deoxy-D-xylulose 5-phosphate from D-glyceraldehyde 3-phosphate and pyruvate: step 1/1.</text>
</comment>
<dbReference type="InterPro" id="IPR029061">
    <property type="entry name" value="THDP-binding"/>
</dbReference>
<organism evidence="12 13">
    <name type="scientific">Faecalibacterium prausnitzii</name>
    <dbReference type="NCBI Taxonomy" id="853"/>
    <lineage>
        <taxon>Bacteria</taxon>
        <taxon>Bacillati</taxon>
        <taxon>Bacillota</taxon>
        <taxon>Clostridia</taxon>
        <taxon>Eubacteriales</taxon>
        <taxon>Oscillospiraceae</taxon>
        <taxon>Faecalibacterium</taxon>
    </lineage>
</organism>
<dbReference type="Proteomes" id="UP000251634">
    <property type="component" value="Unassembled WGS sequence"/>
</dbReference>
<comment type="similarity">
    <text evidence="2 10">Belongs to the transketolase family. DXPS subfamily.</text>
</comment>
<evidence type="ECO:0000256" key="7">
    <source>
        <dbReference type="ARBA" id="ARBA00022977"/>
    </source>
</evidence>
<evidence type="ECO:0000256" key="10">
    <source>
        <dbReference type="HAMAP-Rule" id="MF_00315"/>
    </source>
</evidence>
<dbReference type="GO" id="GO:0008661">
    <property type="term" value="F:1-deoxy-D-xylulose-5-phosphate synthase activity"/>
    <property type="evidence" value="ECO:0007669"/>
    <property type="project" value="UniProtKB-UniRule"/>
</dbReference>
<dbReference type="GO" id="GO:0030976">
    <property type="term" value="F:thiamine pyrophosphate binding"/>
    <property type="evidence" value="ECO:0007669"/>
    <property type="project" value="UniProtKB-UniRule"/>
</dbReference>
<keyword evidence="7 10" id="KW-0784">Thiamine biosynthesis</keyword>
<comment type="cofactor">
    <cofactor evidence="10">
        <name>thiamine diphosphate</name>
        <dbReference type="ChEBI" id="CHEBI:58937"/>
    </cofactor>
    <text evidence="10">Binds 1 thiamine pyrophosphate per subunit.</text>
</comment>
<gene>
    <name evidence="10 12" type="primary">dxs</name>
    <name evidence="12" type="ORF">C4N25_02690</name>
</gene>
<proteinExistence type="inferred from homology"/>
<dbReference type="PROSITE" id="PS00801">
    <property type="entry name" value="TRANSKETOLASE_1"/>
    <property type="match status" value="1"/>
</dbReference>
<dbReference type="CDD" id="cd02007">
    <property type="entry name" value="TPP_DXS"/>
    <property type="match status" value="1"/>
</dbReference>
<feature type="binding site" evidence="10">
    <location>
        <position position="175"/>
    </location>
    <ligand>
        <name>Mg(2+)</name>
        <dbReference type="ChEBI" id="CHEBI:18420"/>
    </ligand>
</feature>
<dbReference type="Gene3D" id="3.40.50.920">
    <property type="match status" value="1"/>
</dbReference>
<dbReference type="SMART" id="SM00861">
    <property type="entry name" value="Transket_pyr"/>
    <property type="match status" value="1"/>
</dbReference>
<keyword evidence="5 10" id="KW-0479">Metal-binding</keyword>
<evidence type="ECO:0000313" key="12">
    <source>
        <dbReference type="EMBL" id="RAW52330.1"/>
    </source>
</evidence>
<evidence type="ECO:0000256" key="5">
    <source>
        <dbReference type="ARBA" id="ARBA00022723"/>
    </source>
</evidence>
<evidence type="ECO:0000256" key="8">
    <source>
        <dbReference type="ARBA" id="ARBA00023052"/>
    </source>
</evidence>
<feature type="binding site" evidence="10">
    <location>
        <position position="286"/>
    </location>
    <ligand>
        <name>thiamine diphosphate</name>
        <dbReference type="ChEBI" id="CHEBI:58937"/>
    </ligand>
</feature>
<protein>
    <recommendedName>
        <fullName evidence="10">1-deoxy-D-xylulose-5-phosphate synthase</fullName>
        <ecNumber evidence="10">2.2.1.7</ecNumber>
    </recommendedName>
    <alternativeName>
        <fullName evidence="10">1-deoxyxylulose-5-phosphate synthase</fullName>
        <shortName evidence="10">DXP synthase</shortName>
        <shortName evidence="10">DXPS</shortName>
    </alternativeName>
</protein>
<dbReference type="RefSeq" id="WP_112114875.1">
    <property type="nucleotide sequence ID" value="NZ_PRKZ01000001.1"/>
</dbReference>
<dbReference type="GO" id="GO:0016114">
    <property type="term" value="P:terpenoid biosynthetic process"/>
    <property type="evidence" value="ECO:0007669"/>
    <property type="project" value="UniProtKB-UniRule"/>
</dbReference>
<dbReference type="PANTHER" id="PTHR43322:SF5">
    <property type="entry name" value="1-DEOXY-D-XYLULOSE-5-PHOSPHATE SYNTHASE, CHLOROPLASTIC"/>
    <property type="match status" value="1"/>
</dbReference>
<dbReference type="EMBL" id="PRKZ01000001">
    <property type="protein sequence ID" value="RAW52330.1"/>
    <property type="molecule type" value="Genomic_DNA"/>
</dbReference>
<evidence type="ECO:0000256" key="9">
    <source>
        <dbReference type="ARBA" id="ARBA00023229"/>
    </source>
</evidence>
<dbReference type="PANTHER" id="PTHR43322">
    <property type="entry name" value="1-D-DEOXYXYLULOSE 5-PHOSPHATE SYNTHASE-RELATED"/>
    <property type="match status" value="1"/>
</dbReference>
<dbReference type="HAMAP" id="MF_00315">
    <property type="entry name" value="DXP_synth"/>
    <property type="match status" value="1"/>
</dbReference>
<keyword evidence="6 10" id="KW-0460">Magnesium</keyword>
<feature type="binding site" evidence="10">
    <location>
        <position position="75"/>
    </location>
    <ligand>
        <name>thiamine diphosphate</name>
        <dbReference type="ChEBI" id="CHEBI:58937"/>
    </ligand>
</feature>
<dbReference type="InterPro" id="IPR005477">
    <property type="entry name" value="Dxylulose-5-P_synthase"/>
</dbReference>
<keyword evidence="4 10" id="KW-0808">Transferase</keyword>
<name>A0A329TTV9_9FIRM</name>
<evidence type="ECO:0000313" key="13">
    <source>
        <dbReference type="Proteomes" id="UP000251634"/>
    </source>
</evidence>
<evidence type="ECO:0000256" key="3">
    <source>
        <dbReference type="ARBA" id="ARBA00011738"/>
    </source>
</evidence>
<comment type="cofactor">
    <cofactor evidence="10">
        <name>Mg(2+)</name>
        <dbReference type="ChEBI" id="CHEBI:18420"/>
    </cofactor>
    <text evidence="10">Binds 1 Mg(2+) ion per subunit.</text>
</comment>
<dbReference type="SUPFAM" id="SSF52518">
    <property type="entry name" value="Thiamin diphosphate-binding fold (THDP-binding)"/>
    <property type="match status" value="1"/>
</dbReference>
<comment type="caution">
    <text evidence="12">The sequence shown here is derived from an EMBL/GenBank/DDBJ whole genome shotgun (WGS) entry which is preliminary data.</text>
</comment>
<dbReference type="Pfam" id="PF02779">
    <property type="entry name" value="Transket_pyr"/>
    <property type="match status" value="1"/>
</dbReference>
<dbReference type="CDD" id="cd07033">
    <property type="entry name" value="TPP_PYR_DXS_TK_like"/>
    <property type="match status" value="1"/>
</dbReference>
<feature type="binding site" evidence="10">
    <location>
        <position position="368"/>
    </location>
    <ligand>
        <name>thiamine diphosphate</name>
        <dbReference type="ChEBI" id="CHEBI:58937"/>
    </ligand>
</feature>
<dbReference type="Gene3D" id="3.40.50.970">
    <property type="match status" value="2"/>
</dbReference>
<dbReference type="AlphaFoldDB" id="A0A329TTV9"/>
<comment type="caution">
    <text evidence="10">Lacks conserved residue(s) required for the propagation of feature annotation.</text>
</comment>
<keyword evidence="8 10" id="KW-0786">Thiamine pyrophosphate</keyword>
<dbReference type="InterPro" id="IPR020826">
    <property type="entry name" value="Transketolase_BS"/>
</dbReference>
<dbReference type="InterPro" id="IPR049557">
    <property type="entry name" value="Transketolase_CS"/>
</dbReference>
<evidence type="ECO:0000256" key="4">
    <source>
        <dbReference type="ARBA" id="ARBA00022679"/>
    </source>
</evidence>
<feature type="binding site" evidence="10">
    <location>
        <position position="147"/>
    </location>
    <ligand>
        <name>Mg(2+)</name>
        <dbReference type="ChEBI" id="CHEBI:18420"/>
    </ligand>
</feature>
<dbReference type="InterPro" id="IPR005475">
    <property type="entry name" value="Transketolase-like_Pyr-bd"/>
</dbReference>
<evidence type="ECO:0000256" key="1">
    <source>
        <dbReference type="ARBA" id="ARBA00004980"/>
    </source>
</evidence>